<dbReference type="Proteomes" id="UP000828941">
    <property type="component" value="Chromosome 3"/>
</dbReference>
<evidence type="ECO:0000313" key="2">
    <source>
        <dbReference type="Proteomes" id="UP000828941"/>
    </source>
</evidence>
<accession>A0ACB9PVS0</accession>
<organism evidence="1 2">
    <name type="scientific">Bauhinia variegata</name>
    <name type="common">Purple orchid tree</name>
    <name type="synonym">Phanera variegata</name>
    <dbReference type="NCBI Taxonomy" id="167791"/>
    <lineage>
        <taxon>Eukaryota</taxon>
        <taxon>Viridiplantae</taxon>
        <taxon>Streptophyta</taxon>
        <taxon>Embryophyta</taxon>
        <taxon>Tracheophyta</taxon>
        <taxon>Spermatophyta</taxon>
        <taxon>Magnoliopsida</taxon>
        <taxon>eudicotyledons</taxon>
        <taxon>Gunneridae</taxon>
        <taxon>Pentapetalae</taxon>
        <taxon>rosids</taxon>
        <taxon>fabids</taxon>
        <taxon>Fabales</taxon>
        <taxon>Fabaceae</taxon>
        <taxon>Cercidoideae</taxon>
        <taxon>Cercideae</taxon>
        <taxon>Bauhiniinae</taxon>
        <taxon>Bauhinia</taxon>
    </lineage>
</organism>
<proteinExistence type="predicted"/>
<protein>
    <submittedName>
        <fullName evidence="1">Uncharacterized protein</fullName>
    </submittedName>
</protein>
<evidence type="ECO:0000313" key="1">
    <source>
        <dbReference type="EMBL" id="KAI4352440.1"/>
    </source>
</evidence>
<comment type="caution">
    <text evidence="1">The sequence shown here is derived from an EMBL/GenBank/DDBJ whole genome shotgun (WGS) entry which is preliminary data.</text>
</comment>
<gene>
    <name evidence="1" type="ORF">L6164_006690</name>
</gene>
<reference evidence="1 2" key="1">
    <citation type="journal article" date="2022" name="DNA Res.">
        <title>Chromosomal-level genome assembly of the orchid tree Bauhinia variegata (Leguminosae; Cercidoideae) supports the allotetraploid origin hypothesis of Bauhinia.</title>
        <authorList>
            <person name="Zhong Y."/>
            <person name="Chen Y."/>
            <person name="Zheng D."/>
            <person name="Pang J."/>
            <person name="Liu Y."/>
            <person name="Luo S."/>
            <person name="Meng S."/>
            <person name="Qian L."/>
            <person name="Wei D."/>
            <person name="Dai S."/>
            <person name="Zhou R."/>
        </authorList>
    </citation>
    <scope>NUCLEOTIDE SEQUENCE [LARGE SCALE GENOMIC DNA]</scope>
    <source>
        <strain evidence="1">BV-YZ2020</strain>
    </source>
</reference>
<dbReference type="EMBL" id="CM039428">
    <property type="protein sequence ID" value="KAI4352440.1"/>
    <property type="molecule type" value="Genomic_DNA"/>
</dbReference>
<sequence length="530" mass="59560">MVNLSFSKLLNIINPPMITLSISVFLTFQHLFTIGVTSYDPEENFAINCGFSGSGNFNFRDWTGDNDTILFSLFEPHNHPSIPVDSPLHSTSVYQVPYSTARVSRYKFSYVFPVTHGHKFIRLHFFPASYPNFNRSNSLFSVRTGSYTLLKEFNASHTADKDNNPQGTVSREYCMNVEPVQMLNLTFTPSSTHPDAYAFINGLEIVSMPNDLYYTETDGQGLIPVGLNSQMYPIENNTALETVYRINVGGSQILPEQDTGMFRNWDGDVPYVEEQHNQSTPSGFGSKLKDNGQNDTAPDTVYLTARNYGKNATSKYNVTWQFEVDLGFFYMVRLHFCEFEQEIQKPGERVFQIFKADNLAESHADVIMCTGGNLIPVYKDYVVSMFSKASLKKLTLSVKLQPHPNEKLRAYNDVILTGIEIFKVNDSDGNLHGPNPNSSRSTPQLSEPLRKSNKMNIVPIVVGVGSGVILLSLIGFLIFGRLTIARNSRWGKSKSRKTDESSLPLDLCRHFSIREIKAAAKNFDELSLLG</sequence>
<keyword evidence="2" id="KW-1185">Reference proteome</keyword>
<name>A0ACB9PVS0_BAUVA</name>